<dbReference type="InterPro" id="IPR000073">
    <property type="entry name" value="AB_hydrolase_1"/>
</dbReference>
<dbReference type="Pfam" id="PF12697">
    <property type="entry name" value="Abhydrolase_6"/>
    <property type="match status" value="1"/>
</dbReference>
<reference evidence="2 3" key="1">
    <citation type="journal article" date="2015" name="BMC Genomics">
        <title>Comparative genomics and metabolic profiling of the genus Lysobacter.</title>
        <authorList>
            <person name="de Bruijn I."/>
            <person name="Cheng X."/>
            <person name="de Jager V."/>
            <person name="Exposito R.G."/>
            <person name="Watrous J."/>
            <person name="Patel N."/>
            <person name="Postma J."/>
            <person name="Dorrestein P.C."/>
            <person name="Kobayashi D."/>
            <person name="Raaijmakers J.M."/>
        </authorList>
    </citation>
    <scope>NUCLEOTIDE SEQUENCE [LARGE SCALE GENOMIC DNA]</scope>
    <source>
        <strain evidence="2 3">76</strain>
    </source>
</reference>
<accession>A0A0S2DRX9</accession>
<keyword evidence="3" id="KW-1185">Reference proteome</keyword>
<dbReference type="GO" id="GO:0016787">
    <property type="term" value="F:hydrolase activity"/>
    <property type="evidence" value="ECO:0007669"/>
    <property type="project" value="UniProtKB-KW"/>
</dbReference>
<evidence type="ECO:0000313" key="3">
    <source>
        <dbReference type="Proteomes" id="UP000060787"/>
    </source>
</evidence>
<dbReference type="InterPro" id="IPR029058">
    <property type="entry name" value="AB_hydrolase_fold"/>
</dbReference>
<organism evidence="2 3">
    <name type="scientific">Lysobacter antibioticus</name>
    <dbReference type="NCBI Taxonomy" id="84531"/>
    <lineage>
        <taxon>Bacteria</taxon>
        <taxon>Pseudomonadati</taxon>
        <taxon>Pseudomonadota</taxon>
        <taxon>Gammaproteobacteria</taxon>
        <taxon>Lysobacterales</taxon>
        <taxon>Lysobacteraceae</taxon>
        <taxon>Lysobacter</taxon>
    </lineage>
</organism>
<evidence type="ECO:0000259" key="1">
    <source>
        <dbReference type="Pfam" id="PF12697"/>
    </source>
</evidence>
<sequence length="235" mass="25187">MTPRACIRHALLIHGAGAGGWEWNLWQDVLRSRGLGTVAPDLRPAPEGLAATTLDHYRRQVRAELDALPRPRAVIGASLGGLLAWLCADLADAVVLINPVPPAPWAARLPARDWPQVVPWRRDARLASTRRAMDDADEAAALYAFRRWRDESGAVLREAYAGVEAAAADVLAVEAPVLCIASQRDDDVAPELSAQFAAAIGATLLTWPSPSHVGPLLGRDAARLAAQAADWLSAR</sequence>
<dbReference type="Gene3D" id="3.40.50.1820">
    <property type="entry name" value="alpha/beta hydrolase"/>
    <property type="match status" value="1"/>
</dbReference>
<dbReference type="Proteomes" id="UP000060787">
    <property type="component" value="Chromosome"/>
</dbReference>
<protein>
    <submittedName>
        <fullName evidence="2">Alpha/beta hydrolase family protein</fullName>
    </submittedName>
</protein>
<dbReference type="KEGG" id="lab:LA76x_1645"/>
<dbReference type="PATRIC" id="fig|84531.7.peg.625"/>
<dbReference type="SUPFAM" id="SSF53474">
    <property type="entry name" value="alpha/beta-Hydrolases"/>
    <property type="match status" value="1"/>
</dbReference>
<dbReference type="KEGG" id="laq:GLA29479_630"/>
<dbReference type="STRING" id="84531.LA76x_1645"/>
<dbReference type="eggNOG" id="COG2267">
    <property type="taxonomic scope" value="Bacteria"/>
</dbReference>
<feature type="domain" description="AB hydrolase-1" evidence="1">
    <location>
        <begin position="11"/>
        <end position="226"/>
    </location>
</feature>
<keyword evidence="2" id="KW-0378">Hydrolase</keyword>
<proteinExistence type="predicted"/>
<dbReference type="AlphaFoldDB" id="A0A0S2DRX9"/>
<name>A0A0S2DRX9_LYSAN</name>
<gene>
    <name evidence="2" type="ORF">LA76x_1645</name>
</gene>
<dbReference type="EMBL" id="CP011129">
    <property type="protein sequence ID" value="ALN79801.1"/>
    <property type="molecule type" value="Genomic_DNA"/>
</dbReference>
<evidence type="ECO:0000313" key="2">
    <source>
        <dbReference type="EMBL" id="ALN79801.1"/>
    </source>
</evidence>